<dbReference type="PANTHER" id="PTHR33392:SF6">
    <property type="entry name" value="POLYISOPRENYL-TEICHOIC ACID--PEPTIDOGLYCAN TEICHOIC ACID TRANSFERASE TAGU"/>
    <property type="match status" value="1"/>
</dbReference>
<keyword evidence="3" id="KW-1133">Transmembrane helix</keyword>
<feature type="transmembrane region" description="Helical" evidence="3">
    <location>
        <begin position="82"/>
        <end position="104"/>
    </location>
</feature>
<feature type="compositionally biased region" description="Polar residues" evidence="2">
    <location>
        <begin position="452"/>
        <end position="462"/>
    </location>
</feature>
<gene>
    <name evidence="5" type="ORF">GCM10023196_050760</name>
</gene>
<keyword evidence="3" id="KW-0812">Transmembrane</keyword>
<dbReference type="EMBL" id="BAABHK010000007">
    <property type="protein sequence ID" value="GAA4629480.1"/>
    <property type="molecule type" value="Genomic_DNA"/>
</dbReference>
<protein>
    <recommendedName>
        <fullName evidence="4">Cell envelope-related transcriptional attenuator domain-containing protein</fullName>
    </recommendedName>
</protein>
<reference evidence="6" key="1">
    <citation type="journal article" date="2019" name="Int. J. Syst. Evol. Microbiol.">
        <title>The Global Catalogue of Microorganisms (GCM) 10K type strain sequencing project: providing services to taxonomists for standard genome sequencing and annotation.</title>
        <authorList>
            <consortium name="The Broad Institute Genomics Platform"/>
            <consortium name="The Broad Institute Genome Sequencing Center for Infectious Disease"/>
            <person name="Wu L."/>
            <person name="Ma J."/>
        </authorList>
    </citation>
    <scope>NUCLEOTIDE SEQUENCE [LARGE SCALE GENOMIC DNA]</scope>
    <source>
        <strain evidence="6">JCM 17939</strain>
    </source>
</reference>
<dbReference type="NCBIfam" id="TIGR00350">
    <property type="entry name" value="lytR_cpsA_psr"/>
    <property type="match status" value="1"/>
</dbReference>
<dbReference type="RefSeq" id="WP_345433489.1">
    <property type="nucleotide sequence ID" value="NZ_BAABHK010000007.1"/>
</dbReference>
<dbReference type="PANTHER" id="PTHR33392">
    <property type="entry name" value="POLYISOPRENYL-TEICHOIC ACID--PEPTIDOGLYCAN TEICHOIC ACID TRANSFERASE TAGU"/>
    <property type="match status" value="1"/>
</dbReference>
<comment type="caution">
    <text evidence="5">The sequence shown here is derived from an EMBL/GenBank/DDBJ whole genome shotgun (WGS) entry which is preliminary data.</text>
</comment>
<feature type="transmembrane region" description="Helical" evidence="3">
    <location>
        <begin position="50"/>
        <end position="70"/>
    </location>
</feature>
<evidence type="ECO:0000313" key="6">
    <source>
        <dbReference type="Proteomes" id="UP001501442"/>
    </source>
</evidence>
<dbReference type="InterPro" id="IPR050922">
    <property type="entry name" value="LytR/CpsA/Psr_CW_biosynth"/>
</dbReference>
<organism evidence="5 6">
    <name type="scientific">Actinoallomurus vinaceus</name>
    <dbReference type="NCBI Taxonomy" id="1080074"/>
    <lineage>
        <taxon>Bacteria</taxon>
        <taxon>Bacillati</taxon>
        <taxon>Actinomycetota</taxon>
        <taxon>Actinomycetes</taxon>
        <taxon>Streptosporangiales</taxon>
        <taxon>Thermomonosporaceae</taxon>
        <taxon>Actinoallomurus</taxon>
    </lineage>
</organism>
<proteinExistence type="inferred from homology"/>
<evidence type="ECO:0000313" key="5">
    <source>
        <dbReference type="EMBL" id="GAA4629480.1"/>
    </source>
</evidence>
<keyword evidence="6" id="KW-1185">Reference proteome</keyword>
<feature type="transmembrane region" description="Helical" evidence="3">
    <location>
        <begin position="116"/>
        <end position="139"/>
    </location>
</feature>
<dbReference type="Pfam" id="PF03816">
    <property type="entry name" value="LytR_cpsA_psr"/>
    <property type="match status" value="1"/>
</dbReference>
<evidence type="ECO:0000256" key="3">
    <source>
        <dbReference type="SAM" id="Phobius"/>
    </source>
</evidence>
<dbReference type="InterPro" id="IPR004474">
    <property type="entry name" value="LytR_CpsA_psr"/>
</dbReference>
<evidence type="ECO:0000259" key="4">
    <source>
        <dbReference type="Pfam" id="PF03816"/>
    </source>
</evidence>
<sequence>MALRQADQRVVSGHGSVPVAGLWRALGLTLASVFVWGVAHIGAGRRLAGFALMGLFGALVAGTVTAVLGFQEKLKQIAVQHTWLGAITIGLLALAVVWAVVVIRSYQVVRPVGLPLAIRVVAGSLVVVMTLLVCTPLVYAANTTYVLGNTLSNIFPGEDHSGQQVNAANPWKNLPRLNVLLLGGDGGQDRTGIRTDSMTVASIDTKTGDTVLFGLPRSLQKFAMPPRLRSRWPNGYTGDPGDQGLLNELYIMGERHPELEPGYTKGQRGPHLLEDVIGYLLDLKINYYVLVNLGGFKDIVNAMGGVRVHIEKRLPIGGEPERGIPPTGYLEPGWHRLDGEKALWYGRSRHADDDFHRMDRQKCLLKDIADQADPQTVVTHFEKLARAAQNTIFTNIPSALLPALVKLSGTVKHGADIRNLAFNPYKLAGFHVYQPDVALMRGVVARAVADSGNPQPSSTPTSAAKKKHPAHRTVSATATPPSTSGGAVSLKNVCG</sequence>
<name>A0ABP8UDH9_9ACTN</name>
<feature type="domain" description="Cell envelope-related transcriptional attenuator" evidence="4">
    <location>
        <begin position="194"/>
        <end position="372"/>
    </location>
</feature>
<feature type="transmembrane region" description="Helical" evidence="3">
    <location>
        <begin position="20"/>
        <end position="38"/>
    </location>
</feature>
<dbReference type="Proteomes" id="UP001501442">
    <property type="component" value="Unassembled WGS sequence"/>
</dbReference>
<evidence type="ECO:0000256" key="2">
    <source>
        <dbReference type="SAM" id="MobiDB-lite"/>
    </source>
</evidence>
<accession>A0ABP8UDH9</accession>
<evidence type="ECO:0000256" key="1">
    <source>
        <dbReference type="ARBA" id="ARBA00006068"/>
    </source>
</evidence>
<comment type="similarity">
    <text evidence="1">Belongs to the LytR/CpsA/Psr (LCP) family.</text>
</comment>
<feature type="compositionally biased region" description="Low complexity" evidence="2">
    <location>
        <begin position="475"/>
        <end position="487"/>
    </location>
</feature>
<dbReference type="Gene3D" id="3.40.630.190">
    <property type="entry name" value="LCP protein"/>
    <property type="match status" value="1"/>
</dbReference>
<feature type="region of interest" description="Disordered" evidence="2">
    <location>
        <begin position="450"/>
        <end position="495"/>
    </location>
</feature>
<keyword evidence="3" id="KW-0472">Membrane</keyword>